<dbReference type="Pfam" id="PF17145">
    <property type="entry name" value="DUF5119"/>
    <property type="match status" value="1"/>
</dbReference>
<dbReference type="AlphaFoldDB" id="G5H5W2"/>
<feature type="chain" id="PRO_5003477626" description="DUF5119 domain-containing protein" evidence="2">
    <location>
        <begin position="27"/>
        <end position="373"/>
    </location>
</feature>
<evidence type="ECO:0000313" key="4">
    <source>
        <dbReference type="Proteomes" id="UP000006008"/>
    </source>
</evidence>
<organism evidence="3 4">
    <name type="scientific">Alistipes indistinctus YIT 12060</name>
    <dbReference type="NCBI Taxonomy" id="742725"/>
    <lineage>
        <taxon>Bacteria</taxon>
        <taxon>Pseudomonadati</taxon>
        <taxon>Bacteroidota</taxon>
        <taxon>Bacteroidia</taxon>
        <taxon>Bacteroidales</taxon>
        <taxon>Rikenellaceae</taxon>
        <taxon>Alistipes</taxon>
    </lineage>
</organism>
<dbReference type="PATRIC" id="fig|742725.3.peg.364"/>
<evidence type="ECO:0000256" key="1">
    <source>
        <dbReference type="SAM" id="MobiDB-lite"/>
    </source>
</evidence>
<dbReference type="eggNOG" id="ENOG5033TA6">
    <property type="taxonomic scope" value="Bacteria"/>
</dbReference>
<dbReference type="HOGENOM" id="CLU_068434_1_0_10"/>
<dbReference type="STRING" id="742725.HMPREF9450_00322"/>
<dbReference type="GeneID" id="92816744"/>
<dbReference type="EMBL" id="ADLD01000004">
    <property type="protein sequence ID" value="EHB93056.1"/>
    <property type="molecule type" value="Genomic_DNA"/>
</dbReference>
<protein>
    <recommendedName>
        <fullName evidence="5">DUF5119 domain-containing protein</fullName>
    </recommendedName>
</protein>
<accession>G5H5W2</accession>
<dbReference type="InterPro" id="IPR033410">
    <property type="entry name" value="DUF5119"/>
</dbReference>
<gene>
    <name evidence="3" type="ORF">HMPREF9450_00322</name>
</gene>
<feature type="region of interest" description="Disordered" evidence="1">
    <location>
        <begin position="335"/>
        <end position="373"/>
    </location>
</feature>
<keyword evidence="2" id="KW-0732">Signal</keyword>
<dbReference type="Proteomes" id="UP000006008">
    <property type="component" value="Unassembled WGS sequence"/>
</dbReference>
<sequence>MNIRRPHILRAAAVTAACLAALCCNACRKTLTYDYRGIPVRVSFDWEGVGAKPEGMRVIFYPLDREGTPYVDNIAPDGGTVELPSGRYAVVMFNNDSETILIDGEKSFGTIRAYTRTVTTVDPSLANVGSGGGLLDARAETAAGIPVVNRPDKLFGVSIGELSVGGETSRGSEQALRVKPAALVSQYCLCQQVVGGEFVQRVRGAVAGVPCSIMLGSQRPVAAASYIPADCARTEGNVVTATFTCFGTAVLQEEPKPVTITLELTLPDASRQVAQTNVTQVVAQAAPSDPTTDPPAPTPVPDQIVIEYTPPEGGGGVDVGVGDWGEEIVPLPLGTRAVPGRRTTVGSPIGYRRRTTTPEAPRTGELTTRKPTS</sequence>
<reference evidence="3 4" key="1">
    <citation type="submission" date="2011-08" db="EMBL/GenBank/DDBJ databases">
        <title>The Genome Sequence of Alistipes indistinctus YIT 12060.</title>
        <authorList>
            <consortium name="The Broad Institute Genome Sequencing Platform"/>
            <person name="Earl A."/>
            <person name="Ward D."/>
            <person name="Feldgarden M."/>
            <person name="Gevers D."/>
            <person name="Morotomi M."/>
            <person name="Young S.K."/>
            <person name="Zeng Q."/>
            <person name="Gargeya S."/>
            <person name="Fitzgerald M."/>
            <person name="Haas B."/>
            <person name="Abouelleil A."/>
            <person name="Alvarado L."/>
            <person name="Arachchi H.M."/>
            <person name="Berlin A."/>
            <person name="Brown A."/>
            <person name="Chapman S.B."/>
            <person name="Chen Z."/>
            <person name="Dunbar C."/>
            <person name="Freedman E."/>
            <person name="Gearin G."/>
            <person name="Gellesch M."/>
            <person name="Goldberg J."/>
            <person name="Griggs A."/>
            <person name="Gujja S."/>
            <person name="Heiman D."/>
            <person name="Howarth C."/>
            <person name="Larson L."/>
            <person name="Lui A."/>
            <person name="MacDonald P.J.P."/>
            <person name="Montmayeur A."/>
            <person name="Murphy C."/>
            <person name="Neiman D."/>
            <person name="Pearson M."/>
            <person name="Priest M."/>
            <person name="Roberts A."/>
            <person name="Saif S."/>
            <person name="Shea T."/>
            <person name="Shenoy N."/>
            <person name="Sisk P."/>
            <person name="Stolte C."/>
            <person name="Sykes S."/>
            <person name="Wortman J."/>
            <person name="Nusbaum C."/>
            <person name="Birren B."/>
        </authorList>
    </citation>
    <scope>NUCLEOTIDE SEQUENCE [LARGE SCALE GENOMIC DNA]</scope>
    <source>
        <strain evidence="3 4">YIT 12060</strain>
    </source>
</reference>
<evidence type="ECO:0000256" key="2">
    <source>
        <dbReference type="SAM" id="SignalP"/>
    </source>
</evidence>
<proteinExistence type="predicted"/>
<feature type="signal peptide" evidence="2">
    <location>
        <begin position="1"/>
        <end position="26"/>
    </location>
</feature>
<dbReference type="RefSeq" id="WP_009133128.1">
    <property type="nucleotide sequence ID" value="NZ_CP102250.1"/>
</dbReference>
<feature type="region of interest" description="Disordered" evidence="1">
    <location>
        <begin position="284"/>
        <end position="303"/>
    </location>
</feature>
<dbReference type="OrthoDB" id="1100731at2"/>
<evidence type="ECO:0000313" key="3">
    <source>
        <dbReference type="EMBL" id="EHB93056.1"/>
    </source>
</evidence>
<keyword evidence="4" id="KW-1185">Reference proteome</keyword>
<evidence type="ECO:0008006" key="5">
    <source>
        <dbReference type="Google" id="ProtNLM"/>
    </source>
</evidence>
<name>G5H5W2_9BACT</name>
<comment type="caution">
    <text evidence="3">The sequence shown here is derived from an EMBL/GenBank/DDBJ whole genome shotgun (WGS) entry which is preliminary data.</text>
</comment>